<dbReference type="InterPro" id="IPR023214">
    <property type="entry name" value="HAD_sf"/>
</dbReference>
<proteinExistence type="predicted"/>
<dbReference type="PANTHER" id="PTHR43611">
    <property type="entry name" value="ALPHA-D-GLUCOSE 1-PHOSPHATE PHOSPHATASE"/>
    <property type="match status" value="1"/>
</dbReference>
<evidence type="ECO:0000313" key="2">
    <source>
        <dbReference type="Proteomes" id="UP001432209"/>
    </source>
</evidence>
<dbReference type="InterPro" id="IPR006439">
    <property type="entry name" value="HAD-SF_hydro_IA"/>
</dbReference>
<dbReference type="Proteomes" id="UP001432209">
    <property type="component" value="Chromosome"/>
</dbReference>
<dbReference type="GO" id="GO:0016787">
    <property type="term" value="F:hydrolase activity"/>
    <property type="evidence" value="ECO:0007669"/>
    <property type="project" value="UniProtKB-KW"/>
</dbReference>
<dbReference type="InterPro" id="IPR036412">
    <property type="entry name" value="HAD-like_sf"/>
</dbReference>
<keyword evidence="1" id="KW-0378">Hydrolase</keyword>
<organism evidence="1 2">
    <name type="scientific">Streptomyces niveus</name>
    <name type="common">Streptomyces spheroides</name>
    <dbReference type="NCBI Taxonomy" id="193462"/>
    <lineage>
        <taxon>Bacteria</taxon>
        <taxon>Bacillati</taxon>
        <taxon>Actinomycetota</taxon>
        <taxon>Actinomycetes</taxon>
        <taxon>Kitasatosporales</taxon>
        <taxon>Streptomycetaceae</taxon>
        <taxon>Streptomyces</taxon>
    </lineage>
</organism>
<gene>
    <name evidence="1" type="ORF">OG442_00940</name>
</gene>
<evidence type="ECO:0000313" key="1">
    <source>
        <dbReference type="EMBL" id="WUX50240.1"/>
    </source>
</evidence>
<dbReference type="Gene3D" id="3.40.50.1000">
    <property type="entry name" value="HAD superfamily/HAD-like"/>
    <property type="match status" value="1"/>
</dbReference>
<dbReference type="SUPFAM" id="SSF56784">
    <property type="entry name" value="HAD-like"/>
    <property type="match status" value="1"/>
</dbReference>
<name>A0ABZ1ZYY0_STRNV</name>
<reference evidence="1" key="1">
    <citation type="submission" date="2022-10" db="EMBL/GenBank/DDBJ databases">
        <title>The complete genomes of actinobacterial strains from the NBC collection.</title>
        <authorList>
            <person name="Joergensen T.S."/>
            <person name="Alvarez Arevalo M."/>
            <person name="Sterndorff E.B."/>
            <person name="Faurdal D."/>
            <person name="Vuksanovic O."/>
            <person name="Mourched A.-S."/>
            <person name="Charusanti P."/>
            <person name="Shaw S."/>
            <person name="Blin K."/>
            <person name="Weber T."/>
        </authorList>
    </citation>
    <scope>NUCLEOTIDE SEQUENCE</scope>
    <source>
        <strain evidence="1">NBC_01432</strain>
    </source>
</reference>
<dbReference type="Pfam" id="PF00702">
    <property type="entry name" value="Hydrolase"/>
    <property type="match status" value="1"/>
</dbReference>
<dbReference type="PANTHER" id="PTHR43611:SF3">
    <property type="entry name" value="FLAVIN MONONUCLEOTIDE HYDROLASE 1, CHLOROPLATIC"/>
    <property type="match status" value="1"/>
</dbReference>
<dbReference type="RefSeq" id="WP_329073802.1">
    <property type="nucleotide sequence ID" value="NZ_CP109495.1"/>
</dbReference>
<dbReference type="NCBIfam" id="TIGR01509">
    <property type="entry name" value="HAD-SF-IA-v3"/>
    <property type="match status" value="1"/>
</dbReference>
<dbReference type="EMBL" id="CP109495">
    <property type="protein sequence ID" value="WUX50240.1"/>
    <property type="molecule type" value="Genomic_DNA"/>
</dbReference>
<dbReference type="SFLD" id="SFLDG01129">
    <property type="entry name" value="C1.5:_HAD__Beta-PGM__Phosphata"/>
    <property type="match status" value="1"/>
</dbReference>
<dbReference type="SFLD" id="SFLDS00003">
    <property type="entry name" value="Haloacid_Dehalogenase"/>
    <property type="match status" value="1"/>
</dbReference>
<keyword evidence="2" id="KW-1185">Reference proteome</keyword>
<protein>
    <submittedName>
        <fullName evidence="1">HAD-IA family hydrolase</fullName>
    </submittedName>
</protein>
<sequence>MTANPRGTRLPPFDAVLCDLDGVIRFYDTSEVTRLERAAGLPEGTTASLGYAPENDLPLLLGRITREQWADSIVQGLLPRVSPDEAETLALAFTTADFRADETVVGLLRRVRDHCPLVLVTNATRWLDEDLRRLGLTGLAHSVVNSSHVGVAKPDPRIYEIAVARAGVPPDRCLFVDDRRENVDAAVALGMTGVLHRDAAGLGAALAAALGHWAA</sequence>
<accession>A0ABZ1ZYY0</accession>